<protein>
    <recommendedName>
        <fullName evidence="2">RNA 2',3'-cyclic phosphodiesterase</fullName>
        <shortName evidence="2">RNA 2',3'-CPDase</shortName>
        <ecNumber evidence="2">3.1.4.58</ecNumber>
    </recommendedName>
</protein>
<dbReference type="InterPro" id="IPR014051">
    <property type="entry name" value="Phosphoesterase_HXTX"/>
</dbReference>
<accession>A0A1G1Y4I2</accession>
<proteinExistence type="inferred from homology"/>
<comment type="caution">
    <text evidence="4">The sequence shown here is derived from an EMBL/GenBank/DDBJ whole genome shotgun (WGS) entry which is preliminary data.</text>
</comment>
<keyword evidence="4" id="KW-0436">Ligase</keyword>
<gene>
    <name evidence="4" type="ORF">A2744_03510</name>
</gene>
<feature type="active site" description="Proton donor" evidence="2">
    <location>
        <position position="44"/>
    </location>
</feature>
<evidence type="ECO:0000313" key="4">
    <source>
        <dbReference type="EMBL" id="OGY46487.1"/>
    </source>
</evidence>
<keyword evidence="1 2" id="KW-0378">Hydrolase</keyword>
<dbReference type="SUPFAM" id="SSF55144">
    <property type="entry name" value="LigT-like"/>
    <property type="match status" value="1"/>
</dbReference>
<dbReference type="Pfam" id="PF02834">
    <property type="entry name" value="LigT_PEase"/>
    <property type="match status" value="2"/>
</dbReference>
<sequence>MKNRAFIAINLPLEIKAKFEELISQLKARNSSPFLSFVRPEGVHLTLHFLGEIGPETTKAIKISLAEMVKNFSGFTFTPVTISAFPDLRRPRVIFLSLKTDQLTELMTLQKRLGQKLKAIGIVTDERPWQPHLTLARVKGPVNLNAEGIEIPSETFITKSVELMSSELKPTSVKYSVLASYHLK</sequence>
<dbReference type="Gene3D" id="3.90.1140.10">
    <property type="entry name" value="Cyclic phosphodiesterase"/>
    <property type="match status" value="1"/>
</dbReference>
<feature type="domain" description="Phosphoesterase HXTX" evidence="3">
    <location>
        <begin position="11"/>
        <end position="95"/>
    </location>
</feature>
<comment type="function">
    <text evidence="2">Hydrolyzes RNA 2',3'-cyclic phosphodiester to an RNA 2'-phosphomonoester.</text>
</comment>
<feature type="domain" description="Phosphoesterase HXTX" evidence="3">
    <location>
        <begin position="104"/>
        <end position="173"/>
    </location>
</feature>
<dbReference type="STRING" id="1797535.A2744_03510"/>
<dbReference type="GO" id="GO:0016874">
    <property type="term" value="F:ligase activity"/>
    <property type="evidence" value="ECO:0007669"/>
    <property type="project" value="UniProtKB-KW"/>
</dbReference>
<dbReference type="HAMAP" id="MF_01940">
    <property type="entry name" value="RNA_CPDase"/>
    <property type="match status" value="1"/>
</dbReference>
<dbReference type="NCBIfam" id="TIGR02258">
    <property type="entry name" value="2_5_ligase"/>
    <property type="match status" value="1"/>
</dbReference>
<reference evidence="4 5" key="1">
    <citation type="journal article" date="2016" name="Nat. Commun.">
        <title>Thousands of microbial genomes shed light on interconnected biogeochemical processes in an aquifer system.</title>
        <authorList>
            <person name="Anantharaman K."/>
            <person name="Brown C.T."/>
            <person name="Hug L.A."/>
            <person name="Sharon I."/>
            <person name="Castelle C.J."/>
            <person name="Probst A.J."/>
            <person name="Thomas B.C."/>
            <person name="Singh A."/>
            <person name="Wilkins M.J."/>
            <person name="Karaoz U."/>
            <person name="Brodie E.L."/>
            <person name="Williams K.H."/>
            <person name="Hubbard S.S."/>
            <person name="Banfield J.F."/>
        </authorList>
    </citation>
    <scope>NUCLEOTIDE SEQUENCE [LARGE SCALE GENOMIC DNA]</scope>
</reference>
<dbReference type="Proteomes" id="UP000178240">
    <property type="component" value="Unassembled WGS sequence"/>
</dbReference>
<dbReference type="GO" id="GO:0004113">
    <property type="term" value="F:2',3'-cyclic-nucleotide 3'-phosphodiesterase activity"/>
    <property type="evidence" value="ECO:0007669"/>
    <property type="project" value="InterPro"/>
</dbReference>
<evidence type="ECO:0000259" key="3">
    <source>
        <dbReference type="Pfam" id="PF02834"/>
    </source>
</evidence>
<evidence type="ECO:0000256" key="2">
    <source>
        <dbReference type="HAMAP-Rule" id="MF_01940"/>
    </source>
</evidence>
<dbReference type="InterPro" id="IPR009097">
    <property type="entry name" value="Cyclic_Pdiesterase"/>
</dbReference>
<name>A0A1G1Y4I2_9BACT</name>
<organism evidence="4 5">
    <name type="scientific">Candidatus Buchananbacteria bacterium RIFCSPHIGHO2_01_FULL_44_11</name>
    <dbReference type="NCBI Taxonomy" id="1797535"/>
    <lineage>
        <taxon>Bacteria</taxon>
        <taxon>Candidatus Buchananiibacteriota</taxon>
    </lineage>
</organism>
<dbReference type="PANTHER" id="PTHR35561:SF1">
    <property type="entry name" value="RNA 2',3'-CYCLIC PHOSPHODIESTERASE"/>
    <property type="match status" value="1"/>
</dbReference>
<feature type="short sequence motif" description="HXTX 2" evidence="2">
    <location>
        <begin position="132"/>
        <end position="135"/>
    </location>
</feature>
<dbReference type="AlphaFoldDB" id="A0A1G1Y4I2"/>
<evidence type="ECO:0000256" key="1">
    <source>
        <dbReference type="ARBA" id="ARBA00022801"/>
    </source>
</evidence>
<comment type="similarity">
    <text evidence="2">Belongs to the 2H phosphoesterase superfamily. ThpR family.</text>
</comment>
<feature type="active site" description="Proton acceptor" evidence="2">
    <location>
        <position position="132"/>
    </location>
</feature>
<dbReference type="EC" id="3.1.4.58" evidence="2"/>
<dbReference type="EMBL" id="MHIE01000003">
    <property type="protein sequence ID" value="OGY46487.1"/>
    <property type="molecule type" value="Genomic_DNA"/>
</dbReference>
<dbReference type="InterPro" id="IPR004175">
    <property type="entry name" value="RNA_CPDase"/>
</dbReference>
<feature type="short sequence motif" description="HXTX 1" evidence="2">
    <location>
        <begin position="44"/>
        <end position="47"/>
    </location>
</feature>
<dbReference type="GO" id="GO:0008664">
    <property type="term" value="F:RNA 2',3'-cyclic 3'-phosphodiesterase activity"/>
    <property type="evidence" value="ECO:0007669"/>
    <property type="project" value="UniProtKB-EC"/>
</dbReference>
<comment type="catalytic activity">
    <reaction evidence="2">
        <text>a 3'-end 2',3'-cyclophospho-ribonucleotide-RNA + H2O = a 3'-end 2'-phospho-ribonucleotide-RNA + H(+)</text>
        <dbReference type="Rhea" id="RHEA:11828"/>
        <dbReference type="Rhea" id="RHEA-COMP:10464"/>
        <dbReference type="Rhea" id="RHEA-COMP:17353"/>
        <dbReference type="ChEBI" id="CHEBI:15377"/>
        <dbReference type="ChEBI" id="CHEBI:15378"/>
        <dbReference type="ChEBI" id="CHEBI:83064"/>
        <dbReference type="ChEBI" id="CHEBI:173113"/>
        <dbReference type="EC" id="3.1.4.58"/>
    </reaction>
</comment>
<dbReference type="PANTHER" id="PTHR35561">
    <property type="entry name" value="RNA 2',3'-CYCLIC PHOSPHODIESTERASE"/>
    <property type="match status" value="1"/>
</dbReference>
<evidence type="ECO:0000313" key="5">
    <source>
        <dbReference type="Proteomes" id="UP000178240"/>
    </source>
</evidence>